<comment type="similarity">
    <text evidence="3">Belongs to the radical SAM superfamily. Biotin synthase family.</text>
</comment>
<comment type="pathway">
    <text evidence="2">Cofactor biosynthesis; biotin biosynthesis; biotin from 7,8-diaminononanoate: step 2/2.</text>
</comment>
<dbReference type="OrthoDB" id="2414104at2759"/>
<dbReference type="SFLD" id="SFLDG01278">
    <property type="entry name" value="biotin_synthase_like"/>
    <property type="match status" value="1"/>
</dbReference>
<evidence type="ECO:0000256" key="5">
    <source>
        <dbReference type="ARBA" id="ARBA00022485"/>
    </source>
</evidence>
<comment type="cofactor">
    <cofactor evidence="1">
        <name>[4Fe-4S] cluster</name>
        <dbReference type="ChEBI" id="CHEBI:49883"/>
    </cofactor>
</comment>
<feature type="domain" description="Radical SAM core" evidence="15">
    <location>
        <begin position="382"/>
        <end position="611"/>
    </location>
</feature>
<dbReference type="GO" id="GO:0004076">
    <property type="term" value="F:biotin synthase activity"/>
    <property type="evidence" value="ECO:0007669"/>
    <property type="project" value="UniProtKB-EC"/>
</dbReference>
<dbReference type="UniPathway" id="UPA00078">
    <property type="reaction ID" value="UER00162"/>
</dbReference>
<gene>
    <name evidence="16" type="ORF">Ctob_002146</name>
</gene>
<dbReference type="InterPro" id="IPR058240">
    <property type="entry name" value="rSAM_sf"/>
</dbReference>
<dbReference type="PANTHER" id="PTHR22976:SF2">
    <property type="entry name" value="BIOTIN SYNTHASE, MITOCHONDRIAL"/>
    <property type="match status" value="1"/>
</dbReference>
<dbReference type="GO" id="GO:0051537">
    <property type="term" value="F:2 iron, 2 sulfur cluster binding"/>
    <property type="evidence" value="ECO:0007669"/>
    <property type="project" value="UniProtKB-KW"/>
</dbReference>
<dbReference type="InterPro" id="IPR007197">
    <property type="entry name" value="rSAM"/>
</dbReference>
<dbReference type="SFLD" id="SFLDS00029">
    <property type="entry name" value="Radical_SAM"/>
    <property type="match status" value="1"/>
</dbReference>
<evidence type="ECO:0000256" key="7">
    <source>
        <dbReference type="ARBA" id="ARBA00022691"/>
    </source>
</evidence>
<reference evidence="17" key="1">
    <citation type="journal article" date="2015" name="PLoS Genet.">
        <title>Genome Sequence and Transcriptome Analyses of Chrysochromulina tobin: Metabolic Tools for Enhanced Algal Fitness in the Prominent Order Prymnesiales (Haptophyceae).</title>
        <authorList>
            <person name="Hovde B.T."/>
            <person name="Deodato C.R."/>
            <person name="Hunsperger H.M."/>
            <person name="Ryken S.A."/>
            <person name="Yost W."/>
            <person name="Jha R.K."/>
            <person name="Patterson J."/>
            <person name="Monnat R.J. Jr."/>
            <person name="Barlow S.B."/>
            <person name="Starkenburg S.R."/>
            <person name="Cattolico R.A."/>
        </authorList>
    </citation>
    <scope>NUCLEOTIDE SEQUENCE</scope>
    <source>
        <strain evidence="17">CCMP291</strain>
    </source>
</reference>
<keyword evidence="8" id="KW-0001">2Fe-2S</keyword>
<dbReference type="InterPro" id="IPR024177">
    <property type="entry name" value="Biotin_synthase"/>
</dbReference>
<dbReference type="PROSITE" id="PS51918">
    <property type="entry name" value="RADICAL_SAM"/>
    <property type="match status" value="1"/>
</dbReference>
<evidence type="ECO:0000256" key="14">
    <source>
        <dbReference type="SAM" id="MobiDB-lite"/>
    </source>
</evidence>
<dbReference type="Gene3D" id="3.20.20.70">
    <property type="entry name" value="Aldolase class I"/>
    <property type="match status" value="1"/>
</dbReference>
<dbReference type="SFLD" id="SFLDF00272">
    <property type="entry name" value="biotin_synthase"/>
    <property type="match status" value="1"/>
</dbReference>
<dbReference type="Pfam" id="PF06968">
    <property type="entry name" value="BATS"/>
    <property type="match status" value="1"/>
</dbReference>
<keyword evidence="5" id="KW-0004">4Fe-4S</keyword>
<dbReference type="SFLD" id="SFLDG01060">
    <property type="entry name" value="BATS_domain_containing"/>
    <property type="match status" value="1"/>
</dbReference>
<evidence type="ECO:0000256" key="12">
    <source>
        <dbReference type="ARBA" id="ARBA00023014"/>
    </source>
</evidence>
<evidence type="ECO:0000256" key="6">
    <source>
        <dbReference type="ARBA" id="ARBA00022679"/>
    </source>
</evidence>
<evidence type="ECO:0000256" key="1">
    <source>
        <dbReference type="ARBA" id="ARBA00001966"/>
    </source>
</evidence>
<evidence type="ECO:0000256" key="13">
    <source>
        <dbReference type="ARBA" id="ARBA00034078"/>
    </source>
</evidence>
<accession>A0A0M0JBK5</accession>
<dbReference type="InterPro" id="IPR013785">
    <property type="entry name" value="Aldolase_TIM"/>
</dbReference>
<proteinExistence type="inferred from homology"/>
<comment type="cofactor">
    <cofactor evidence="13">
        <name>[2Fe-2S] cluster</name>
        <dbReference type="ChEBI" id="CHEBI:190135"/>
    </cofactor>
</comment>
<dbReference type="EC" id="2.8.1.6" evidence="4"/>
<dbReference type="CDD" id="cd01335">
    <property type="entry name" value="Radical_SAM"/>
    <property type="match status" value="1"/>
</dbReference>
<dbReference type="EMBL" id="JWZX01003159">
    <property type="protein sequence ID" value="KOO23757.1"/>
    <property type="molecule type" value="Genomic_DNA"/>
</dbReference>
<dbReference type="NCBIfam" id="TIGR00433">
    <property type="entry name" value="bioB"/>
    <property type="match status" value="1"/>
</dbReference>
<evidence type="ECO:0000313" key="16">
    <source>
        <dbReference type="EMBL" id="KOO23757.1"/>
    </source>
</evidence>
<keyword evidence="11" id="KW-0408">Iron</keyword>
<keyword evidence="10" id="KW-0093">Biotin biosynthesis</keyword>
<dbReference type="SMART" id="SM00876">
    <property type="entry name" value="BATS"/>
    <property type="match status" value="1"/>
</dbReference>
<dbReference type="InterPro" id="IPR006638">
    <property type="entry name" value="Elp3/MiaA/NifB-like_rSAM"/>
</dbReference>
<dbReference type="GO" id="GO:0005739">
    <property type="term" value="C:mitochondrion"/>
    <property type="evidence" value="ECO:0007669"/>
    <property type="project" value="TreeGrafter"/>
</dbReference>
<dbReference type="GO" id="GO:0046872">
    <property type="term" value="F:metal ion binding"/>
    <property type="evidence" value="ECO:0007669"/>
    <property type="project" value="UniProtKB-KW"/>
</dbReference>
<evidence type="ECO:0000259" key="15">
    <source>
        <dbReference type="PROSITE" id="PS51918"/>
    </source>
</evidence>
<dbReference type="SMART" id="SM00729">
    <property type="entry name" value="Elp3"/>
    <property type="match status" value="1"/>
</dbReference>
<evidence type="ECO:0000256" key="8">
    <source>
        <dbReference type="ARBA" id="ARBA00022714"/>
    </source>
</evidence>
<dbReference type="PANTHER" id="PTHR22976">
    <property type="entry name" value="BIOTIN SYNTHASE"/>
    <property type="match status" value="1"/>
</dbReference>
<evidence type="ECO:0000256" key="4">
    <source>
        <dbReference type="ARBA" id="ARBA00012236"/>
    </source>
</evidence>
<evidence type="ECO:0000256" key="10">
    <source>
        <dbReference type="ARBA" id="ARBA00022756"/>
    </source>
</evidence>
<feature type="compositionally biased region" description="Basic and acidic residues" evidence="14">
    <location>
        <begin position="52"/>
        <end position="65"/>
    </location>
</feature>
<evidence type="ECO:0000313" key="17">
    <source>
        <dbReference type="Proteomes" id="UP000037460"/>
    </source>
</evidence>
<dbReference type="HAMAP" id="MF_01694">
    <property type="entry name" value="BioB"/>
    <property type="match status" value="1"/>
</dbReference>
<protein>
    <recommendedName>
        <fullName evidence="4">biotin synthase</fullName>
        <ecNumber evidence="4">2.8.1.6</ecNumber>
    </recommendedName>
</protein>
<organism evidence="16 17">
    <name type="scientific">Chrysochromulina tobinii</name>
    <dbReference type="NCBI Taxonomy" id="1460289"/>
    <lineage>
        <taxon>Eukaryota</taxon>
        <taxon>Haptista</taxon>
        <taxon>Haptophyta</taxon>
        <taxon>Prymnesiophyceae</taxon>
        <taxon>Prymnesiales</taxon>
        <taxon>Chrysochromulinaceae</taxon>
        <taxon>Chrysochromulina</taxon>
    </lineage>
</organism>
<keyword evidence="7" id="KW-0949">S-adenosyl-L-methionine</keyword>
<keyword evidence="9" id="KW-0479">Metal-binding</keyword>
<feature type="region of interest" description="Disordered" evidence="14">
    <location>
        <begin position="42"/>
        <end position="117"/>
    </location>
</feature>
<name>A0A0M0JBK5_9EUKA</name>
<dbReference type="InterPro" id="IPR010722">
    <property type="entry name" value="BATS_dom"/>
</dbReference>
<evidence type="ECO:0000256" key="9">
    <source>
        <dbReference type="ARBA" id="ARBA00022723"/>
    </source>
</evidence>
<dbReference type="AlphaFoldDB" id="A0A0M0JBK5"/>
<evidence type="ECO:0000256" key="11">
    <source>
        <dbReference type="ARBA" id="ARBA00023004"/>
    </source>
</evidence>
<evidence type="ECO:0000256" key="3">
    <source>
        <dbReference type="ARBA" id="ARBA00010765"/>
    </source>
</evidence>
<sequence>MNELVAGMAAEKAELAAEKAADPMNELAEIQEDTVAEAEVEKGAQASTLAKEVVDTQEHWKEPAKRPGPGDYETGQSTLSVRGGVIGRAPRFGADKDGKEGTGAGSGASKTTKRGAGRALEAHLTSLGLGELYETLTPLQRSTAEEKLKLEVQRQRGGELSARFQQKAELLKYQRARDDISKMESRLRQELAKVRMVQDDAQTKAVEAQDRGMSLNNEIVKYQRAREDCQKVASTLRVELTKCHELQNDLSLPRLLAELDSLRNRAKMASEFEAAAAVERQQADAYRAEAANLMMHNAELMKADLTRRDDVVLMGELQKFVLRDGEKLLGALDELAHLRRTAVQSPTPIEQLAYEFAYLRNRMLAKREANRTAVHRQSFDPLEVQRCTLLSVKTGGCTEDCKYCAQSTRYKTSVKATPLMPVMDVIEAAKRAKQAGSTRFCMGTAWRELGGKKAMFNKILSMVREVKAMDMEVCCTLGMVTKEQAVQLKEAGLTAYNHNLDTSREHYSNVITTRSYDDRLQTIANVRAAGLTVCCGGILGLGETEDDRIGLLTELATMEVHPESVPVNALVPIEGTPLTDYSPPDVFQMARTIATARIVMPKSVVRLSAGRLSFSPLEQAVMFMAGANSIFTGDKLLTTPNPDFDADGELFQSLGLKGRPAFSAPLQYQPRELGKQTASACAQAA</sequence>
<dbReference type="SUPFAM" id="SSF102114">
    <property type="entry name" value="Radical SAM enzymes"/>
    <property type="match status" value="1"/>
</dbReference>
<comment type="caution">
    <text evidence="16">The sequence shown here is derived from an EMBL/GenBank/DDBJ whole genome shotgun (WGS) entry which is preliminary data.</text>
</comment>
<dbReference type="Pfam" id="PF04055">
    <property type="entry name" value="Radical_SAM"/>
    <property type="match status" value="1"/>
</dbReference>
<dbReference type="InterPro" id="IPR002684">
    <property type="entry name" value="Biotin_synth/BioAB"/>
</dbReference>
<keyword evidence="12" id="KW-0411">Iron-sulfur</keyword>
<keyword evidence="6" id="KW-0808">Transferase</keyword>
<dbReference type="Proteomes" id="UP000037460">
    <property type="component" value="Unassembled WGS sequence"/>
</dbReference>
<evidence type="ECO:0000256" key="2">
    <source>
        <dbReference type="ARBA" id="ARBA00004942"/>
    </source>
</evidence>
<dbReference type="GO" id="GO:0051539">
    <property type="term" value="F:4 iron, 4 sulfur cluster binding"/>
    <property type="evidence" value="ECO:0007669"/>
    <property type="project" value="UniProtKB-KW"/>
</dbReference>
<keyword evidence="17" id="KW-1185">Reference proteome</keyword>
<dbReference type="GO" id="GO:0009102">
    <property type="term" value="P:biotin biosynthetic process"/>
    <property type="evidence" value="ECO:0007669"/>
    <property type="project" value="UniProtKB-UniPathway"/>
</dbReference>